<feature type="domain" description="Dynein heavy chain linker" evidence="3">
    <location>
        <begin position="195"/>
        <end position="319"/>
    </location>
</feature>
<dbReference type="AlphaFoldDB" id="A0A6A4WGX8"/>
<reference evidence="4 5" key="1">
    <citation type="submission" date="2019-07" db="EMBL/GenBank/DDBJ databases">
        <title>Draft genome assembly of a fouling barnacle, Amphibalanus amphitrite (Darwin, 1854): The first reference genome for Thecostraca.</title>
        <authorList>
            <person name="Kim W."/>
        </authorList>
    </citation>
    <scope>NUCLEOTIDE SEQUENCE [LARGE SCALE GENOMIC DNA]</scope>
    <source>
        <strain evidence="4">SNU_AA5</strain>
        <tissue evidence="4">Soma without cirri and trophi</tissue>
    </source>
</reference>
<proteinExistence type="predicted"/>
<evidence type="ECO:0000313" key="4">
    <source>
        <dbReference type="EMBL" id="KAF0304459.1"/>
    </source>
</evidence>
<feature type="compositionally biased region" description="Basic and acidic residues" evidence="2">
    <location>
        <begin position="250"/>
        <end position="261"/>
    </location>
</feature>
<organism evidence="4 5">
    <name type="scientific">Amphibalanus amphitrite</name>
    <name type="common">Striped barnacle</name>
    <name type="synonym">Balanus amphitrite</name>
    <dbReference type="NCBI Taxonomy" id="1232801"/>
    <lineage>
        <taxon>Eukaryota</taxon>
        <taxon>Metazoa</taxon>
        <taxon>Ecdysozoa</taxon>
        <taxon>Arthropoda</taxon>
        <taxon>Crustacea</taxon>
        <taxon>Multicrustacea</taxon>
        <taxon>Cirripedia</taxon>
        <taxon>Thoracica</taxon>
        <taxon>Thoracicalcarea</taxon>
        <taxon>Balanomorpha</taxon>
        <taxon>Balanoidea</taxon>
        <taxon>Balanidae</taxon>
        <taxon>Amphibalaninae</taxon>
        <taxon>Amphibalanus</taxon>
    </lineage>
</organism>
<name>A0A6A4WGX8_AMPAM</name>
<dbReference type="GO" id="GO:0045505">
    <property type="term" value="F:dynein intermediate chain binding"/>
    <property type="evidence" value="ECO:0007669"/>
    <property type="project" value="InterPro"/>
</dbReference>
<dbReference type="GO" id="GO:0051959">
    <property type="term" value="F:dynein light intermediate chain binding"/>
    <property type="evidence" value="ECO:0007669"/>
    <property type="project" value="InterPro"/>
</dbReference>
<dbReference type="EMBL" id="VIIS01000843">
    <property type="protein sequence ID" value="KAF0304459.1"/>
    <property type="molecule type" value="Genomic_DNA"/>
</dbReference>
<dbReference type="Pfam" id="PF08393">
    <property type="entry name" value="DHC_N2"/>
    <property type="match status" value="1"/>
</dbReference>
<dbReference type="PANTHER" id="PTHR45703">
    <property type="entry name" value="DYNEIN HEAVY CHAIN"/>
    <property type="match status" value="1"/>
</dbReference>
<evidence type="ECO:0000313" key="5">
    <source>
        <dbReference type="Proteomes" id="UP000440578"/>
    </source>
</evidence>
<feature type="coiled-coil region" evidence="1">
    <location>
        <begin position="110"/>
        <end position="137"/>
    </location>
</feature>
<gene>
    <name evidence="4" type="primary">DNAH12_1</name>
    <name evidence="4" type="ORF">FJT64_023678</name>
</gene>
<feature type="region of interest" description="Disordered" evidence="2">
    <location>
        <begin position="241"/>
        <end position="266"/>
    </location>
</feature>
<evidence type="ECO:0000259" key="3">
    <source>
        <dbReference type="Pfam" id="PF08393"/>
    </source>
</evidence>
<keyword evidence="5" id="KW-1185">Reference proteome</keyword>
<protein>
    <submittedName>
        <fullName evidence="4">Dynein heavy chain 12, axonemal</fullName>
    </submittedName>
</protein>
<keyword evidence="1" id="KW-0175">Coiled coil</keyword>
<dbReference type="GO" id="GO:0007018">
    <property type="term" value="P:microtubule-based movement"/>
    <property type="evidence" value="ECO:0007669"/>
    <property type="project" value="InterPro"/>
</dbReference>
<sequence length="324" mass="37077">MAEMARRLLLLCWIGDTFEEIERTAHQPPADTAAMIRLAEYMTNAMGVTLPHLREKVKESVTRMLYLLDCVEFTADDIEVNTATALWVDKIKPTFDYSAEVIEQCKQKFEDALTERTEALVSDIEKLKNRVRELDDLGDVNNMAVYVSDMRALRRKLTELEGVTEWINEQEALFKFPISTYPEIHQLQVSTYEIHQLQASIEPFANLFALTLRWQKTLKKWLDGAFLELDGESVEADTEEFSRALQSSGRGREEGRPRINVDDPNPDNLPGPLRICCKTIEQIDAFKTHLPLVLVLCNPGMRDRHWAEMSSIAERDITPDSGTT</sequence>
<dbReference type="InterPro" id="IPR013602">
    <property type="entry name" value="Dynein_heavy_linker"/>
</dbReference>
<dbReference type="GO" id="GO:0030286">
    <property type="term" value="C:dynein complex"/>
    <property type="evidence" value="ECO:0007669"/>
    <property type="project" value="InterPro"/>
</dbReference>
<accession>A0A6A4WGX8</accession>
<dbReference type="OrthoDB" id="447173at2759"/>
<dbReference type="Proteomes" id="UP000440578">
    <property type="component" value="Unassembled WGS sequence"/>
</dbReference>
<evidence type="ECO:0000256" key="2">
    <source>
        <dbReference type="SAM" id="MobiDB-lite"/>
    </source>
</evidence>
<evidence type="ECO:0000256" key="1">
    <source>
        <dbReference type="SAM" id="Coils"/>
    </source>
</evidence>
<dbReference type="InterPro" id="IPR026983">
    <property type="entry name" value="DHC"/>
</dbReference>
<comment type="caution">
    <text evidence="4">The sequence shown here is derived from an EMBL/GenBank/DDBJ whole genome shotgun (WGS) entry which is preliminary data.</text>
</comment>
<dbReference type="PANTHER" id="PTHR45703:SF1">
    <property type="entry name" value="DYNEINS HEAVY CHAIN"/>
    <property type="match status" value="1"/>
</dbReference>